<proteinExistence type="inferred from homology"/>
<keyword evidence="3 6" id="KW-1133">Transmembrane helix</keyword>
<evidence type="ECO:0000256" key="3">
    <source>
        <dbReference type="ARBA" id="ARBA00022989"/>
    </source>
</evidence>
<comment type="similarity">
    <text evidence="5">Belongs to the SAT4 family.</text>
</comment>
<keyword evidence="9" id="KW-1185">Reference proteome</keyword>
<dbReference type="GO" id="GO:0016020">
    <property type="term" value="C:membrane"/>
    <property type="evidence" value="ECO:0007669"/>
    <property type="project" value="UniProtKB-SubCell"/>
</dbReference>
<feature type="transmembrane region" description="Helical" evidence="6">
    <location>
        <begin position="226"/>
        <end position="245"/>
    </location>
</feature>
<dbReference type="GeneID" id="54304125"/>
<keyword evidence="2 6" id="KW-0812">Transmembrane</keyword>
<dbReference type="Pfam" id="PF20684">
    <property type="entry name" value="Fung_rhodopsin"/>
    <property type="match status" value="1"/>
</dbReference>
<feature type="transmembrane region" description="Helical" evidence="6">
    <location>
        <begin position="134"/>
        <end position="161"/>
    </location>
</feature>
<organism evidence="8 9">
    <name type="scientific">Aplosporella prunicola CBS 121167</name>
    <dbReference type="NCBI Taxonomy" id="1176127"/>
    <lineage>
        <taxon>Eukaryota</taxon>
        <taxon>Fungi</taxon>
        <taxon>Dikarya</taxon>
        <taxon>Ascomycota</taxon>
        <taxon>Pezizomycotina</taxon>
        <taxon>Dothideomycetes</taxon>
        <taxon>Dothideomycetes incertae sedis</taxon>
        <taxon>Botryosphaeriales</taxon>
        <taxon>Aplosporellaceae</taxon>
        <taxon>Aplosporella</taxon>
    </lineage>
</organism>
<evidence type="ECO:0000259" key="7">
    <source>
        <dbReference type="Pfam" id="PF20684"/>
    </source>
</evidence>
<evidence type="ECO:0000256" key="2">
    <source>
        <dbReference type="ARBA" id="ARBA00022692"/>
    </source>
</evidence>
<dbReference type="Proteomes" id="UP000799438">
    <property type="component" value="Unassembled WGS sequence"/>
</dbReference>
<protein>
    <recommendedName>
        <fullName evidence="7">Rhodopsin domain-containing protein</fullName>
    </recommendedName>
</protein>
<feature type="transmembrane region" description="Helical" evidence="6">
    <location>
        <begin position="104"/>
        <end position="122"/>
    </location>
</feature>
<dbReference type="InterPro" id="IPR049326">
    <property type="entry name" value="Rhodopsin_dom_fungi"/>
</dbReference>
<dbReference type="InterPro" id="IPR052337">
    <property type="entry name" value="SAT4-like"/>
</dbReference>
<feature type="transmembrane region" description="Helical" evidence="6">
    <location>
        <begin position="181"/>
        <end position="205"/>
    </location>
</feature>
<gene>
    <name evidence="8" type="ORF">K452DRAFT_40256</name>
</gene>
<evidence type="ECO:0000256" key="6">
    <source>
        <dbReference type="SAM" id="Phobius"/>
    </source>
</evidence>
<feature type="transmembrane region" description="Helical" evidence="6">
    <location>
        <begin position="20"/>
        <end position="43"/>
    </location>
</feature>
<name>A0A6A6BD41_9PEZI</name>
<accession>A0A6A6BD41</accession>
<dbReference type="EMBL" id="ML995487">
    <property type="protein sequence ID" value="KAF2141498.1"/>
    <property type="molecule type" value="Genomic_DNA"/>
</dbReference>
<evidence type="ECO:0000256" key="4">
    <source>
        <dbReference type="ARBA" id="ARBA00023136"/>
    </source>
</evidence>
<dbReference type="PANTHER" id="PTHR33048">
    <property type="entry name" value="PTH11-LIKE INTEGRAL MEMBRANE PROTEIN (AFU_ORTHOLOGUE AFUA_5G11245)"/>
    <property type="match status" value="1"/>
</dbReference>
<dbReference type="OrthoDB" id="61113at2759"/>
<feature type="transmembrane region" description="Helical" evidence="6">
    <location>
        <begin position="55"/>
        <end position="75"/>
    </location>
</feature>
<evidence type="ECO:0000313" key="9">
    <source>
        <dbReference type="Proteomes" id="UP000799438"/>
    </source>
</evidence>
<evidence type="ECO:0000256" key="1">
    <source>
        <dbReference type="ARBA" id="ARBA00004141"/>
    </source>
</evidence>
<keyword evidence="4 6" id="KW-0472">Membrane</keyword>
<dbReference type="RefSeq" id="XP_033397211.1">
    <property type="nucleotide sequence ID" value="XM_033546619.1"/>
</dbReference>
<sequence>MTSNDSSTTIQYVDPMNDPATLLGFIITFQVIAWLAVLFRLYARFKLAHSPGWDDVWVVLACISVTIGTGFVSQFPKHGLGQHVWDLDTGVYGEYLHTFWNSSLSYFASTTLIKVSLLVQYLRLFKTKPVLHGCCVGLIVIVSLWGTTYFFLLMFSCWPVYKWWTEVPGHCFLFGTGKTDPVAFYVGFISHTGANMAFDAIVLLFPLTGLSSSDFQGRRRAGIAGLLFMGCGVVIISAIRVAALVRTHAGLWPIPDPTFVGSTGIALSCLEVDVAILCASVPVFWPIISSLSFDRIFVTNEVIVRSEQRLSRSADSETELRTYHSLDSASGNGGDVRRHYKDPYVMDMVRPIHEDGDGGGTHVAHVGRGDAPV</sequence>
<evidence type="ECO:0000313" key="8">
    <source>
        <dbReference type="EMBL" id="KAF2141498.1"/>
    </source>
</evidence>
<reference evidence="8" key="1">
    <citation type="journal article" date="2020" name="Stud. Mycol.">
        <title>101 Dothideomycetes genomes: a test case for predicting lifestyles and emergence of pathogens.</title>
        <authorList>
            <person name="Haridas S."/>
            <person name="Albert R."/>
            <person name="Binder M."/>
            <person name="Bloem J."/>
            <person name="Labutti K."/>
            <person name="Salamov A."/>
            <person name="Andreopoulos B."/>
            <person name="Baker S."/>
            <person name="Barry K."/>
            <person name="Bills G."/>
            <person name="Bluhm B."/>
            <person name="Cannon C."/>
            <person name="Castanera R."/>
            <person name="Culley D."/>
            <person name="Daum C."/>
            <person name="Ezra D."/>
            <person name="Gonzalez J."/>
            <person name="Henrissat B."/>
            <person name="Kuo A."/>
            <person name="Liang C."/>
            <person name="Lipzen A."/>
            <person name="Lutzoni F."/>
            <person name="Magnuson J."/>
            <person name="Mondo S."/>
            <person name="Nolan M."/>
            <person name="Ohm R."/>
            <person name="Pangilinan J."/>
            <person name="Park H.-J."/>
            <person name="Ramirez L."/>
            <person name="Alfaro M."/>
            <person name="Sun H."/>
            <person name="Tritt A."/>
            <person name="Yoshinaga Y."/>
            <person name="Zwiers L.-H."/>
            <person name="Turgeon B."/>
            <person name="Goodwin S."/>
            <person name="Spatafora J."/>
            <person name="Crous P."/>
            <person name="Grigoriev I."/>
        </authorList>
    </citation>
    <scope>NUCLEOTIDE SEQUENCE</scope>
    <source>
        <strain evidence="8">CBS 121167</strain>
    </source>
</reference>
<dbReference type="AlphaFoldDB" id="A0A6A6BD41"/>
<evidence type="ECO:0000256" key="5">
    <source>
        <dbReference type="ARBA" id="ARBA00038359"/>
    </source>
</evidence>
<comment type="subcellular location">
    <subcellularLocation>
        <location evidence="1">Membrane</location>
        <topology evidence="1">Multi-pass membrane protein</topology>
    </subcellularLocation>
</comment>
<dbReference type="PANTHER" id="PTHR33048:SF47">
    <property type="entry name" value="INTEGRAL MEMBRANE PROTEIN-RELATED"/>
    <property type="match status" value="1"/>
</dbReference>
<feature type="domain" description="Rhodopsin" evidence="7">
    <location>
        <begin position="39"/>
        <end position="289"/>
    </location>
</feature>